<gene>
    <name evidence="2" type="ORF">BJ875DRAFT_459976</name>
</gene>
<feature type="region of interest" description="Disordered" evidence="1">
    <location>
        <begin position="1"/>
        <end position="99"/>
    </location>
</feature>
<evidence type="ECO:0000256" key="1">
    <source>
        <dbReference type="SAM" id="MobiDB-lite"/>
    </source>
</evidence>
<feature type="compositionally biased region" description="Low complexity" evidence="1">
    <location>
        <begin position="19"/>
        <end position="34"/>
    </location>
</feature>
<proteinExistence type="predicted"/>
<feature type="compositionally biased region" description="Polar residues" evidence="1">
    <location>
        <begin position="191"/>
        <end position="200"/>
    </location>
</feature>
<dbReference type="AlphaFoldDB" id="A0A9P7YJX2"/>
<feature type="compositionally biased region" description="Basic and acidic residues" evidence="1">
    <location>
        <begin position="67"/>
        <end position="79"/>
    </location>
</feature>
<feature type="compositionally biased region" description="Basic and acidic residues" evidence="1">
    <location>
        <begin position="163"/>
        <end position="187"/>
    </location>
</feature>
<dbReference type="Proteomes" id="UP000824998">
    <property type="component" value="Unassembled WGS sequence"/>
</dbReference>
<name>A0A9P7YJX2_9HELO</name>
<comment type="caution">
    <text evidence="2">The sequence shown here is derived from an EMBL/GenBank/DDBJ whole genome shotgun (WGS) entry which is preliminary data.</text>
</comment>
<protein>
    <submittedName>
        <fullName evidence="2">Uncharacterized protein</fullName>
    </submittedName>
</protein>
<reference evidence="2" key="1">
    <citation type="journal article" date="2021" name="IMA Fungus">
        <title>Genomic characterization of three marine fungi, including Emericellopsis atlantica sp. nov. with signatures of a generalist lifestyle and marine biomass degradation.</title>
        <authorList>
            <person name="Hagestad O.C."/>
            <person name="Hou L."/>
            <person name="Andersen J.H."/>
            <person name="Hansen E.H."/>
            <person name="Altermark B."/>
            <person name="Li C."/>
            <person name="Kuhnert E."/>
            <person name="Cox R.J."/>
            <person name="Crous P.W."/>
            <person name="Spatafora J.W."/>
            <person name="Lail K."/>
            <person name="Amirebrahimi M."/>
            <person name="Lipzen A."/>
            <person name="Pangilinan J."/>
            <person name="Andreopoulos W."/>
            <person name="Hayes R.D."/>
            <person name="Ng V."/>
            <person name="Grigoriev I.V."/>
            <person name="Jackson S.A."/>
            <person name="Sutton T.D.S."/>
            <person name="Dobson A.D.W."/>
            <person name="Rama T."/>
        </authorList>
    </citation>
    <scope>NUCLEOTIDE SEQUENCE</scope>
    <source>
        <strain evidence="2">TRa018bII</strain>
    </source>
</reference>
<evidence type="ECO:0000313" key="2">
    <source>
        <dbReference type="EMBL" id="KAG9235104.1"/>
    </source>
</evidence>
<feature type="compositionally biased region" description="Basic residues" evidence="1">
    <location>
        <begin position="1"/>
        <end position="10"/>
    </location>
</feature>
<organism evidence="2 3">
    <name type="scientific">Amylocarpus encephaloides</name>
    <dbReference type="NCBI Taxonomy" id="45428"/>
    <lineage>
        <taxon>Eukaryota</taxon>
        <taxon>Fungi</taxon>
        <taxon>Dikarya</taxon>
        <taxon>Ascomycota</taxon>
        <taxon>Pezizomycotina</taxon>
        <taxon>Leotiomycetes</taxon>
        <taxon>Helotiales</taxon>
        <taxon>Helotiales incertae sedis</taxon>
        <taxon>Amylocarpus</taxon>
    </lineage>
</organism>
<feature type="region of interest" description="Disordered" evidence="1">
    <location>
        <begin position="147"/>
        <end position="200"/>
    </location>
</feature>
<accession>A0A9P7YJX2</accession>
<keyword evidence="3" id="KW-1185">Reference proteome</keyword>
<dbReference type="EMBL" id="MU251442">
    <property type="protein sequence ID" value="KAG9235104.1"/>
    <property type="molecule type" value="Genomic_DNA"/>
</dbReference>
<feature type="compositionally biased region" description="Polar residues" evidence="1">
    <location>
        <begin position="48"/>
        <end position="62"/>
    </location>
</feature>
<evidence type="ECO:0000313" key="3">
    <source>
        <dbReference type="Proteomes" id="UP000824998"/>
    </source>
</evidence>
<sequence>MTPPKKRYPKASKSEWFLAPASPESAASENPAPAKVIAPNGDRDHPEANTSNHTPQNASSAIVPSWHQHEVEPDSERPYYRAADSSLPPKAHPNGFVKSVPLGTKQAATSFTMPATFQYRDPSAASIASHIGRVSAVDLAQRSTFASRPTFGMGQRQPQPPLTDRRMANVGEGGDRRMSPNDRRDIPTRAPTISPTYSIN</sequence>